<keyword evidence="19" id="KW-1185">Reference proteome</keyword>
<gene>
    <name evidence="20" type="primary">PDYN</name>
</gene>
<evidence type="ECO:0000256" key="1">
    <source>
        <dbReference type="ARBA" id="ARBA00004613"/>
    </source>
</evidence>
<sequence>MEWRLLGLALCLSLADSGSADCGSQCSLCALHSQDGEKSISPLICSLECQGVLPSTEAWAKCRKGLSTFPPFLMEGESKRWPQAEEEEKAEQEGDPSFWEEVSPGPVKRYGGFMKKLDRNKLFSLFRENALTKGGISKKYDGFFQKVGERAASEAGRDEDYPTALETGTLGFNGERPDTGFLKEEMKRYGGFLRKYPKRESEGDTAEDGSQELEDLHKRYGGFMRRIRPKLKWDNQKRYGGFLRRQFKVTTRSEEEPNAYSGEVSDL</sequence>
<evidence type="ECO:0000256" key="18">
    <source>
        <dbReference type="SAM" id="SignalP"/>
    </source>
</evidence>
<protein>
    <recommendedName>
        <fullName evidence="3">Proenkephalin-B</fullName>
    </recommendedName>
    <alternativeName>
        <fullName evidence="13">Beta-neoendorphin-dynorphin</fullName>
    </alternativeName>
    <alternativeName>
        <fullName evidence="12">Preprodynorphin</fullName>
    </alternativeName>
</protein>
<dbReference type="InterPro" id="IPR006024">
    <property type="entry name" value="Opioid_neupept"/>
</dbReference>
<evidence type="ECO:0000256" key="9">
    <source>
        <dbReference type="ARBA" id="ARBA00023157"/>
    </source>
</evidence>
<name>A0ABM5G540_9SAUR</name>
<dbReference type="RefSeq" id="XP_072852770.1">
    <property type="nucleotide sequence ID" value="XM_072996669.1"/>
</dbReference>
<keyword evidence="8 16" id="KW-0555">Opioid peptide</keyword>
<feature type="compositionally biased region" description="Acidic residues" evidence="17">
    <location>
        <begin position="84"/>
        <end position="94"/>
    </location>
</feature>
<dbReference type="Pfam" id="PF01160">
    <property type="entry name" value="Opiods_neuropep"/>
    <property type="match status" value="1"/>
</dbReference>
<comment type="similarity">
    <text evidence="2 16">Belongs to the opioid neuropeptide precursor family.</text>
</comment>
<evidence type="ECO:0000256" key="12">
    <source>
        <dbReference type="ARBA" id="ARBA00032080"/>
    </source>
</evidence>
<dbReference type="PANTHER" id="PTHR11438">
    <property type="entry name" value="PROENKEPHALIN"/>
    <property type="match status" value="1"/>
</dbReference>
<keyword evidence="9" id="KW-1015">Disulfide bond</keyword>
<evidence type="ECO:0000313" key="19">
    <source>
        <dbReference type="Proteomes" id="UP001652642"/>
    </source>
</evidence>
<evidence type="ECO:0000256" key="8">
    <source>
        <dbReference type="ARBA" id="ARBA00022901"/>
    </source>
</evidence>
<dbReference type="PRINTS" id="PR01028">
    <property type="entry name" value="OPIOIDPRCRSR"/>
</dbReference>
<dbReference type="PANTHER" id="PTHR11438:SF4">
    <property type="entry name" value="PROENKEPHALIN-B"/>
    <property type="match status" value="1"/>
</dbReference>
<feature type="signal peptide" evidence="18">
    <location>
        <begin position="1"/>
        <end position="20"/>
    </location>
</feature>
<feature type="chain" id="PRO_5047281328" description="Proenkephalin-B" evidence="18">
    <location>
        <begin position="21"/>
        <end position="267"/>
    </location>
</feature>
<evidence type="ECO:0000256" key="3">
    <source>
        <dbReference type="ARBA" id="ARBA00020232"/>
    </source>
</evidence>
<dbReference type="InterPro" id="IPR000750">
    <property type="entry name" value="Proenkphlin_B"/>
</dbReference>
<reference evidence="20" key="1">
    <citation type="submission" date="2025-08" db="UniProtKB">
        <authorList>
            <consortium name="RefSeq"/>
        </authorList>
    </citation>
    <scope>IDENTIFICATION</scope>
</reference>
<evidence type="ECO:0000256" key="15">
    <source>
        <dbReference type="ARBA" id="ARBA00035624"/>
    </source>
</evidence>
<evidence type="ECO:0000256" key="5">
    <source>
        <dbReference type="ARBA" id="ARBA00022685"/>
    </source>
</evidence>
<keyword evidence="4" id="KW-0964">Secreted</keyword>
<comment type="subcellular location">
    <subcellularLocation>
        <location evidence="1 16">Secreted</location>
    </subcellularLocation>
</comment>
<evidence type="ECO:0000256" key="2">
    <source>
        <dbReference type="ARBA" id="ARBA00008543"/>
    </source>
</evidence>
<evidence type="ECO:0000256" key="11">
    <source>
        <dbReference type="ARBA" id="ARBA00024913"/>
    </source>
</evidence>
<evidence type="ECO:0000256" key="6">
    <source>
        <dbReference type="ARBA" id="ARBA00022729"/>
    </source>
</evidence>
<evidence type="ECO:0000256" key="4">
    <source>
        <dbReference type="ARBA" id="ARBA00022525"/>
    </source>
</evidence>
<evidence type="ECO:0000256" key="17">
    <source>
        <dbReference type="SAM" id="MobiDB-lite"/>
    </source>
</evidence>
<dbReference type="Proteomes" id="UP001652642">
    <property type="component" value="Chromosome 4"/>
</dbReference>
<keyword evidence="7" id="KW-0529">Neurotransmitter</keyword>
<dbReference type="PROSITE" id="PS01252">
    <property type="entry name" value="OPIOIDS_PRECURSOR"/>
    <property type="match status" value="1"/>
</dbReference>
<evidence type="ECO:0000256" key="7">
    <source>
        <dbReference type="ARBA" id="ARBA00022894"/>
    </source>
</evidence>
<organism evidence="19 20">
    <name type="scientific">Pogona vitticeps</name>
    <name type="common">central bearded dragon</name>
    <dbReference type="NCBI Taxonomy" id="103695"/>
    <lineage>
        <taxon>Eukaryota</taxon>
        <taxon>Metazoa</taxon>
        <taxon>Chordata</taxon>
        <taxon>Craniata</taxon>
        <taxon>Vertebrata</taxon>
        <taxon>Euteleostomi</taxon>
        <taxon>Lepidosauria</taxon>
        <taxon>Squamata</taxon>
        <taxon>Bifurcata</taxon>
        <taxon>Unidentata</taxon>
        <taxon>Episquamata</taxon>
        <taxon>Toxicofera</taxon>
        <taxon>Iguania</taxon>
        <taxon>Acrodonta</taxon>
        <taxon>Agamidae</taxon>
        <taxon>Amphibolurinae</taxon>
        <taxon>Pogona</taxon>
    </lineage>
</organism>
<proteinExistence type="inferred from homology"/>
<comment type="function">
    <text evidence="14">Dynorphin peptides differentially regulate the kappa opioid receptor. Dynorphin A(1-13) has a typical opioid activity, it is 700 times more potent than Leu-enkephalin.</text>
</comment>
<evidence type="ECO:0000256" key="10">
    <source>
        <dbReference type="ARBA" id="ARBA00023205"/>
    </source>
</evidence>
<feature type="region of interest" description="Disordered" evidence="17">
    <location>
        <begin position="78"/>
        <end position="101"/>
    </location>
</feature>
<dbReference type="PRINTS" id="PR01030">
    <property type="entry name" value="PENKBPRCRSR"/>
</dbReference>
<evidence type="ECO:0000256" key="13">
    <source>
        <dbReference type="ARBA" id="ARBA00032642"/>
    </source>
</evidence>
<keyword evidence="5 16" id="KW-0165">Cleavage on pair of basic residues</keyword>
<evidence type="ECO:0000256" key="16">
    <source>
        <dbReference type="RuleBase" id="RU004400"/>
    </source>
</evidence>
<dbReference type="GeneID" id="110086040"/>
<keyword evidence="16" id="KW-0527">Neuropeptide</keyword>
<comment type="function">
    <text evidence="11">Leu-enkephalins compete with and mimic the effects of opiate drugs. They play a role in a number of physiologic functions, including pain perception and responses to stress.</text>
</comment>
<evidence type="ECO:0000256" key="14">
    <source>
        <dbReference type="ARBA" id="ARBA00035607"/>
    </source>
</evidence>
<accession>A0ABM5G540</accession>
<comment type="function">
    <text evidence="15">Leumorphin has a typical opioid activity and may have anti-apoptotic effect.</text>
</comment>
<evidence type="ECO:0000313" key="20">
    <source>
        <dbReference type="RefSeq" id="XP_072852770.1"/>
    </source>
</evidence>
<keyword evidence="10" id="KW-0257">Endorphin</keyword>
<keyword evidence="6 18" id="KW-0732">Signal</keyword>